<keyword evidence="3" id="KW-1185">Reference proteome</keyword>
<reference evidence="2 3" key="1">
    <citation type="submission" date="2015-10" db="EMBL/GenBank/DDBJ databases">
        <authorList>
            <person name="Ju K.-S."/>
            <person name="Doroghazi J.R."/>
            <person name="Metcalf W.W."/>
        </authorList>
    </citation>
    <scope>NUCLEOTIDE SEQUENCE [LARGE SCALE GENOMIC DNA]</scope>
    <source>
        <strain evidence="2 3">NRRL B-24793</strain>
    </source>
</reference>
<comment type="caution">
    <text evidence="2">The sequence shown here is derived from an EMBL/GenBank/DDBJ whole genome shotgun (WGS) entry which is preliminary data.</text>
</comment>
<proteinExistence type="predicted"/>
<evidence type="ECO:0000313" key="2">
    <source>
        <dbReference type="EMBL" id="KUJ45195.1"/>
    </source>
</evidence>
<feature type="region of interest" description="Disordered" evidence="1">
    <location>
        <begin position="1"/>
        <end position="90"/>
    </location>
</feature>
<sequence length="90" mass="9578">MAGDGLWPGGGIPAGVDQTSDGKQFTGGEWAGGGAGRWPDLDPSGRSDRRWRVDGPWPRLPDDAPLWSVPDASGDDGAHRRRLDREQAGD</sequence>
<dbReference type="EMBL" id="LMWI01000002">
    <property type="protein sequence ID" value="KUJ45195.1"/>
    <property type="molecule type" value="Genomic_DNA"/>
</dbReference>
<name>A0A9X0I1S3_9ACTN</name>
<feature type="compositionally biased region" description="Basic and acidic residues" evidence="1">
    <location>
        <begin position="39"/>
        <end position="53"/>
    </location>
</feature>
<protein>
    <submittedName>
        <fullName evidence="2">Uncharacterized protein</fullName>
    </submittedName>
</protein>
<evidence type="ECO:0000313" key="3">
    <source>
        <dbReference type="Proteomes" id="UP000053246"/>
    </source>
</evidence>
<dbReference type="AlphaFoldDB" id="A0A9X0I1S3"/>
<dbReference type="Proteomes" id="UP000053246">
    <property type="component" value="Unassembled WGS sequence"/>
</dbReference>
<gene>
    <name evidence="2" type="ORF">ADL17_19025</name>
</gene>
<evidence type="ECO:0000256" key="1">
    <source>
        <dbReference type="SAM" id="MobiDB-lite"/>
    </source>
</evidence>
<dbReference type="RefSeq" id="WP_043721280.1">
    <property type="nucleotide sequence ID" value="NZ_CP108425.1"/>
</dbReference>
<organism evidence="2 3">
    <name type="scientific">Micromonospora maris</name>
    <dbReference type="NCBI Taxonomy" id="1003110"/>
    <lineage>
        <taxon>Bacteria</taxon>
        <taxon>Bacillati</taxon>
        <taxon>Actinomycetota</taxon>
        <taxon>Actinomycetes</taxon>
        <taxon>Micromonosporales</taxon>
        <taxon>Micromonosporaceae</taxon>
        <taxon>Micromonospora</taxon>
    </lineage>
</organism>
<accession>A0A9X0I1S3</accession>
<feature type="compositionally biased region" description="Gly residues" evidence="1">
    <location>
        <begin position="1"/>
        <end position="13"/>
    </location>
</feature>